<dbReference type="InterPro" id="IPR033870">
    <property type="entry name" value="FatB"/>
</dbReference>
<dbReference type="Pfam" id="PF01497">
    <property type="entry name" value="Peripla_BP_2"/>
    <property type="match status" value="1"/>
</dbReference>
<dbReference type="GO" id="GO:0030288">
    <property type="term" value="C:outer membrane-bounded periplasmic space"/>
    <property type="evidence" value="ECO:0007669"/>
    <property type="project" value="TreeGrafter"/>
</dbReference>
<evidence type="ECO:0000256" key="2">
    <source>
        <dbReference type="ARBA" id="ARBA00008814"/>
    </source>
</evidence>
<dbReference type="PANTHER" id="PTHR30532">
    <property type="entry name" value="IRON III DICITRATE-BINDING PERIPLASMIC PROTEIN"/>
    <property type="match status" value="1"/>
</dbReference>
<dbReference type="AlphaFoldDB" id="K1LI74"/>
<evidence type="ECO:0000256" key="5">
    <source>
        <dbReference type="SAM" id="SignalP"/>
    </source>
</evidence>
<keyword evidence="3" id="KW-0813">Transport</keyword>
<dbReference type="GO" id="GO:1901678">
    <property type="term" value="P:iron coordination entity transport"/>
    <property type="evidence" value="ECO:0007669"/>
    <property type="project" value="UniProtKB-ARBA"/>
</dbReference>
<feature type="signal peptide" evidence="5">
    <location>
        <begin position="1"/>
        <end position="26"/>
    </location>
</feature>
<reference evidence="7 8" key="1">
    <citation type="submission" date="2012-07" db="EMBL/GenBank/DDBJ databases">
        <title>The Genome Sequence of Facklamia ignava CCUG 37419.</title>
        <authorList>
            <consortium name="The Broad Institute Genome Sequencing Platform"/>
            <person name="Earl A."/>
            <person name="Ward D."/>
            <person name="Feldgarden M."/>
            <person name="Gevers D."/>
            <person name="Huys G."/>
            <person name="Walker B."/>
            <person name="Young S.K."/>
            <person name="Zeng Q."/>
            <person name="Gargeya S."/>
            <person name="Fitzgerald M."/>
            <person name="Haas B."/>
            <person name="Abouelleil A."/>
            <person name="Alvarado L."/>
            <person name="Arachchi H.M."/>
            <person name="Berlin A.M."/>
            <person name="Chapman S.B."/>
            <person name="Goldberg J."/>
            <person name="Griggs A."/>
            <person name="Gujja S."/>
            <person name="Hansen M."/>
            <person name="Howarth C."/>
            <person name="Imamovic A."/>
            <person name="Larimer J."/>
            <person name="McCowen C."/>
            <person name="Montmayeur A."/>
            <person name="Murphy C."/>
            <person name="Neiman D."/>
            <person name="Pearson M."/>
            <person name="Priest M."/>
            <person name="Roberts A."/>
            <person name="Saif S."/>
            <person name="Shea T."/>
            <person name="Sisk P."/>
            <person name="Sykes S."/>
            <person name="Wortman J."/>
            <person name="Nusbaum C."/>
            <person name="Birren B."/>
        </authorList>
    </citation>
    <scope>NUCLEOTIDE SEQUENCE [LARGE SCALE GENOMIC DNA]</scope>
    <source>
        <strain evidence="7 8">CCUG 37419</strain>
    </source>
</reference>
<feature type="domain" description="Fe/B12 periplasmic-binding" evidence="6">
    <location>
        <begin position="49"/>
        <end position="325"/>
    </location>
</feature>
<evidence type="ECO:0000256" key="3">
    <source>
        <dbReference type="ARBA" id="ARBA00022448"/>
    </source>
</evidence>
<name>K1LI74_9LACT</name>
<gene>
    <name evidence="7" type="ORF">HMPREF9707_01244</name>
</gene>
<dbReference type="EMBL" id="AGZE01000033">
    <property type="protein sequence ID" value="EKB54316.1"/>
    <property type="molecule type" value="Genomic_DNA"/>
</dbReference>
<dbReference type="eggNOG" id="COG4607">
    <property type="taxonomic scope" value="Bacteria"/>
</dbReference>
<organism evidence="7 8">
    <name type="scientific">Falseniella ignava CCUG 37419</name>
    <dbReference type="NCBI Taxonomy" id="883112"/>
    <lineage>
        <taxon>Bacteria</taxon>
        <taxon>Bacillati</taxon>
        <taxon>Bacillota</taxon>
        <taxon>Bacilli</taxon>
        <taxon>Lactobacillales</taxon>
        <taxon>Aerococcaceae</taxon>
        <taxon>Falseniella</taxon>
    </lineage>
</organism>
<evidence type="ECO:0000259" key="6">
    <source>
        <dbReference type="PROSITE" id="PS50983"/>
    </source>
</evidence>
<dbReference type="HOGENOM" id="CLU_038034_3_1_9"/>
<dbReference type="STRING" id="883112.HMPREF9707_01244"/>
<keyword evidence="8" id="KW-1185">Reference proteome</keyword>
<evidence type="ECO:0000256" key="4">
    <source>
        <dbReference type="ARBA" id="ARBA00022729"/>
    </source>
</evidence>
<evidence type="ECO:0000256" key="1">
    <source>
        <dbReference type="ARBA" id="ARBA00004196"/>
    </source>
</evidence>
<dbReference type="SUPFAM" id="SSF53807">
    <property type="entry name" value="Helical backbone' metal receptor"/>
    <property type="match status" value="1"/>
</dbReference>
<protein>
    <recommendedName>
        <fullName evidence="6">Fe/B12 periplasmic-binding domain-containing protein</fullName>
    </recommendedName>
</protein>
<sequence length="325" mass="35608">MFKKQFKFLLLTLLLIAGAMNPTNIAAENDTVTITDATGEVTVPKNPQKVVALDNRTFETLEQWGIQPVAVPKDVMYPASAFVSDDNIANVGNHREPNLEVIAAAQPDLVIVGQRFASYYEEIKALVPEATVINLDIDVSQESEDPGRNLTEGLIETTRTLGEIFDKQAEADQLIQEFEASIERAKAAYPADETVMSLVVSGGNLGYAAPQIGRVWGPLYSILDWNPALEIENDSTDHKGDDISVEAIAESNPDWLMVLDRDAAIRQDDQPAQPAQDVVENSKALANTTVIKNQQIVYAPADTYTNESIQTFTKLFNLIADAMAQ</sequence>
<dbReference type="Proteomes" id="UP000005147">
    <property type="component" value="Unassembled WGS sequence"/>
</dbReference>
<dbReference type="CDD" id="cd01140">
    <property type="entry name" value="FatB"/>
    <property type="match status" value="1"/>
</dbReference>
<proteinExistence type="inferred from homology"/>
<dbReference type="PANTHER" id="PTHR30532:SF28">
    <property type="entry name" value="PETROBACTIN-BINDING PROTEIN YCLQ"/>
    <property type="match status" value="1"/>
</dbReference>
<feature type="chain" id="PRO_5039175830" description="Fe/B12 periplasmic-binding domain-containing protein" evidence="5">
    <location>
        <begin position="27"/>
        <end position="325"/>
    </location>
</feature>
<evidence type="ECO:0000313" key="8">
    <source>
        <dbReference type="Proteomes" id="UP000005147"/>
    </source>
</evidence>
<dbReference type="Gene3D" id="3.40.50.1980">
    <property type="entry name" value="Nitrogenase molybdenum iron protein domain"/>
    <property type="match status" value="2"/>
</dbReference>
<keyword evidence="4 5" id="KW-0732">Signal</keyword>
<comment type="caution">
    <text evidence="7">The sequence shown here is derived from an EMBL/GenBank/DDBJ whole genome shotgun (WGS) entry which is preliminary data.</text>
</comment>
<dbReference type="InterPro" id="IPR051313">
    <property type="entry name" value="Bact_iron-sidero_bind"/>
</dbReference>
<comment type="similarity">
    <text evidence="2">Belongs to the bacterial solute-binding protein 8 family.</text>
</comment>
<dbReference type="PROSITE" id="PS50983">
    <property type="entry name" value="FE_B12_PBP"/>
    <property type="match status" value="1"/>
</dbReference>
<dbReference type="InterPro" id="IPR002491">
    <property type="entry name" value="ABC_transptr_periplasmic_BD"/>
</dbReference>
<dbReference type="RefSeq" id="WP_006701887.1">
    <property type="nucleotide sequence ID" value="NZ_JH932301.1"/>
</dbReference>
<comment type="subcellular location">
    <subcellularLocation>
        <location evidence="1">Cell envelope</location>
    </subcellularLocation>
</comment>
<accession>K1LI74</accession>
<dbReference type="PATRIC" id="fig|883112.3.peg.1238"/>
<evidence type="ECO:0000313" key="7">
    <source>
        <dbReference type="EMBL" id="EKB54316.1"/>
    </source>
</evidence>